<dbReference type="PANTHER" id="PTHR13520:SF0">
    <property type="entry name" value="RAD50-INTERACTING PROTEIN 1"/>
    <property type="match status" value="1"/>
</dbReference>
<name>R0IB53_9BRAS</name>
<dbReference type="STRING" id="81985.R0IB53"/>
<keyword evidence="2" id="KW-1185">Reference proteome</keyword>
<dbReference type="GO" id="GO:0006888">
    <property type="term" value="P:endoplasmic reticulum to Golgi vesicle-mediated transport"/>
    <property type="evidence" value="ECO:0007669"/>
    <property type="project" value="InterPro"/>
</dbReference>
<evidence type="ECO:0000313" key="2">
    <source>
        <dbReference type="Proteomes" id="UP000029121"/>
    </source>
</evidence>
<protein>
    <submittedName>
        <fullName evidence="1">Uncharacterized protein</fullName>
    </submittedName>
</protein>
<reference evidence="2" key="1">
    <citation type="journal article" date="2013" name="Nat. Genet.">
        <title>The Capsella rubella genome and the genomic consequences of rapid mating system evolution.</title>
        <authorList>
            <person name="Slotte T."/>
            <person name="Hazzouri K.M."/>
            <person name="Agren J.A."/>
            <person name="Koenig D."/>
            <person name="Maumus F."/>
            <person name="Guo Y.L."/>
            <person name="Steige K."/>
            <person name="Platts A.E."/>
            <person name="Escobar J.S."/>
            <person name="Newman L.K."/>
            <person name="Wang W."/>
            <person name="Mandakova T."/>
            <person name="Vello E."/>
            <person name="Smith L.M."/>
            <person name="Henz S.R."/>
            <person name="Steffen J."/>
            <person name="Takuno S."/>
            <person name="Brandvain Y."/>
            <person name="Coop G."/>
            <person name="Andolfatto P."/>
            <person name="Hu T.T."/>
            <person name="Blanchette M."/>
            <person name="Clark R.M."/>
            <person name="Quesneville H."/>
            <person name="Nordborg M."/>
            <person name="Gaut B.S."/>
            <person name="Lysak M.A."/>
            <person name="Jenkins J."/>
            <person name="Grimwood J."/>
            <person name="Chapman J."/>
            <person name="Prochnik S."/>
            <person name="Shu S."/>
            <person name="Rokhsar D."/>
            <person name="Schmutz J."/>
            <person name="Weigel D."/>
            <person name="Wright S.I."/>
        </authorList>
    </citation>
    <scope>NUCLEOTIDE SEQUENCE [LARGE SCALE GENOMIC DNA]</scope>
    <source>
        <strain evidence="2">cv. Monte Gargano</strain>
    </source>
</reference>
<dbReference type="EMBL" id="KB870805">
    <property type="protein sequence ID" value="EOA39679.1"/>
    <property type="molecule type" value="Genomic_DNA"/>
</dbReference>
<sequence>HRKALEKETTVSRQMLPMAHPLPLSFVLPKPTDLPGLALGFLDGNLEDLRDLLLRSSRLTSNLSHECSDLNDRLLHLRTDLTKQAVSWISTSLSAKVSLEDLRLNLESLLSLPTDSVGSQTNCELQQLVEELCRIQNQRKYIVTALKLESLVGDLEDSVFHPIRNHKGSTLQDLAVKHKRFNHAIKTMSEIEEMLGYVTRHHSQWRHLIDSVDSRADKSLSVIRPQVIADHRAFLSSLGWPPKLATSKVEYREVATIPNPLLLMQGDQKESYSQSFLLLCGLQQLNTKKEKRKKLHMPKENSNVGLWAIDELVKPVASRMEYHFMQWAEQPEFIFELVYKVTRDFADGVDDFLQPLIDRAMLVSCSAKEAWVSAMVQMLSGFLEIKVFPGLIDTFKEKHMKTEAISSWFHLVDQMVTFDKRMQSFVNSDTCLSYEGSSTAFSQNISVLGLFCKKPEWLKTWGKIELKDAYRKTKEDIKNERAWVVDSERTKHANESSSRSAMYVLSTREDYKAPIIADSFLNRTWKLIDHGLSLPVILPRIQFIRATATKFLWCIFKFMLLEFKKIDLSHYGLFEDTLIQACGPINTARYLESKLREWSDDLVFVEMWAAETSAKVDRKPEVSCQGCFFGEELKSLVELETNWLMEIITVFLHQFDNLCSDHFNINTVLWEENIIIGSNNLTVSQSVAEALDNLRRHLCVLQLNMNPKDFLDLWRNLAEGLDHYVSRKFFSGEPVLRGKRFDRFEVDAEALLTVLQPYCVRPGAFFPRVREILRLLRMHEEEKARLRGALSRNGGNNCLRLFGISNLSAQLVEQFCRYY</sequence>
<dbReference type="OrthoDB" id="2189254at2759"/>
<dbReference type="GO" id="GO:0070939">
    <property type="term" value="C:Dsl1/NZR complex"/>
    <property type="evidence" value="ECO:0007669"/>
    <property type="project" value="InterPro"/>
</dbReference>
<dbReference type="InterPro" id="IPR007528">
    <property type="entry name" value="RINT1_Tip20"/>
</dbReference>
<gene>
    <name evidence="1" type="ORF">CARUB_v10008321mg</name>
</gene>
<accession>R0IB53</accession>
<dbReference type="Proteomes" id="UP000029121">
    <property type="component" value="Unassembled WGS sequence"/>
</dbReference>
<organism evidence="1 2">
    <name type="scientific">Capsella rubella</name>
    <dbReference type="NCBI Taxonomy" id="81985"/>
    <lineage>
        <taxon>Eukaryota</taxon>
        <taxon>Viridiplantae</taxon>
        <taxon>Streptophyta</taxon>
        <taxon>Embryophyta</taxon>
        <taxon>Tracheophyta</taxon>
        <taxon>Spermatophyta</taxon>
        <taxon>Magnoliopsida</taxon>
        <taxon>eudicotyledons</taxon>
        <taxon>Gunneridae</taxon>
        <taxon>Pentapetalae</taxon>
        <taxon>rosids</taxon>
        <taxon>malvids</taxon>
        <taxon>Brassicales</taxon>
        <taxon>Brassicaceae</taxon>
        <taxon>Camelineae</taxon>
        <taxon>Capsella</taxon>
    </lineage>
</organism>
<dbReference type="PROSITE" id="PS51386">
    <property type="entry name" value="RINT1_TIP20"/>
    <property type="match status" value="1"/>
</dbReference>
<dbReference type="AlphaFoldDB" id="R0IB53"/>
<dbReference type="PANTHER" id="PTHR13520">
    <property type="entry name" value="RAD50-INTERACTING PROTEIN 1 RINT-1"/>
    <property type="match status" value="1"/>
</dbReference>
<proteinExistence type="predicted"/>
<dbReference type="eggNOG" id="KOG2218">
    <property type="taxonomic scope" value="Eukaryota"/>
</dbReference>
<dbReference type="Pfam" id="PF04437">
    <property type="entry name" value="RINT1_TIP1"/>
    <property type="match status" value="2"/>
</dbReference>
<feature type="non-terminal residue" evidence="1">
    <location>
        <position position="1"/>
    </location>
</feature>
<dbReference type="GO" id="GO:0006890">
    <property type="term" value="P:retrograde vesicle-mediated transport, Golgi to endoplasmic reticulum"/>
    <property type="evidence" value="ECO:0007669"/>
    <property type="project" value="InterPro"/>
</dbReference>
<dbReference type="GO" id="GO:0060628">
    <property type="term" value="P:regulation of ER to Golgi vesicle-mediated transport"/>
    <property type="evidence" value="ECO:0007669"/>
    <property type="project" value="TreeGrafter"/>
</dbReference>
<dbReference type="KEGG" id="crb:17898319"/>
<evidence type="ECO:0000313" key="1">
    <source>
        <dbReference type="EMBL" id="EOA39679.1"/>
    </source>
</evidence>